<keyword evidence="1" id="KW-1185">Reference proteome</keyword>
<dbReference type="AlphaFoldDB" id="A0A7I4Z5L9"/>
<dbReference type="WBParaSite" id="HCON_00180400-00001">
    <property type="protein sequence ID" value="HCON_00180400-00001"/>
    <property type="gene ID" value="HCON_00180400"/>
</dbReference>
<protein>
    <submittedName>
        <fullName evidence="2">TED_complement domain-containing protein</fullName>
    </submittedName>
</protein>
<evidence type="ECO:0000313" key="1">
    <source>
        <dbReference type="Proteomes" id="UP000025227"/>
    </source>
</evidence>
<evidence type="ECO:0000313" key="2">
    <source>
        <dbReference type="WBParaSite" id="HCON_00180400-00001"/>
    </source>
</evidence>
<reference evidence="2" key="1">
    <citation type="submission" date="2020-12" db="UniProtKB">
        <authorList>
            <consortium name="WormBaseParasite"/>
        </authorList>
    </citation>
    <scope>IDENTIFICATION</scope>
    <source>
        <strain evidence="2">MHco3</strain>
    </source>
</reference>
<sequence length="77" mass="9191">MRENERLCKKLLEKQNQGGCFRRKGLPVRENDEGVHFLLKDRMQYHSMICMATKFLKVNSPDRQARTAPVLWRQRSD</sequence>
<accession>A0A7I4Z5L9</accession>
<dbReference type="Proteomes" id="UP000025227">
    <property type="component" value="Unplaced"/>
</dbReference>
<proteinExistence type="predicted"/>
<organism evidence="1 2">
    <name type="scientific">Haemonchus contortus</name>
    <name type="common">Barber pole worm</name>
    <dbReference type="NCBI Taxonomy" id="6289"/>
    <lineage>
        <taxon>Eukaryota</taxon>
        <taxon>Metazoa</taxon>
        <taxon>Ecdysozoa</taxon>
        <taxon>Nematoda</taxon>
        <taxon>Chromadorea</taxon>
        <taxon>Rhabditida</taxon>
        <taxon>Rhabditina</taxon>
        <taxon>Rhabditomorpha</taxon>
        <taxon>Strongyloidea</taxon>
        <taxon>Trichostrongylidae</taxon>
        <taxon>Haemonchus</taxon>
    </lineage>
</organism>
<name>A0A7I4Z5L9_HAECO</name>